<evidence type="ECO:0000313" key="8">
    <source>
        <dbReference type="Proteomes" id="UP001274896"/>
    </source>
</evidence>
<evidence type="ECO:0008006" key="9">
    <source>
        <dbReference type="Google" id="ProtNLM"/>
    </source>
</evidence>
<dbReference type="GO" id="GO:0016020">
    <property type="term" value="C:membrane"/>
    <property type="evidence" value="ECO:0007669"/>
    <property type="project" value="UniProtKB-SubCell"/>
</dbReference>
<dbReference type="InterPro" id="IPR030431">
    <property type="entry name" value="ENTREP1-3"/>
</dbReference>
<comment type="caution">
    <text evidence="7">The sequence shown here is derived from an EMBL/GenBank/DDBJ whole genome shotgun (WGS) entry which is preliminary data.</text>
</comment>
<protein>
    <recommendedName>
        <fullName evidence="9">Endonuclease/exonuclease/phosphatase domain-containing protein</fullName>
    </recommendedName>
</protein>
<organism evidence="7 8">
    <name type="scientific">Hemibagrus guttatus</name>
    <dbReference type="NCBI Taxonomy" id="175788"/>
    <lineage>
        <taxon>Eukaryota</taxon>
        <taxon>Metazoa</taxon>
        <taxon>Chordata</taxon>
        <taxon>Craniata</taxon>
        <taxon>Vertebrata</taxon>
        <taxon>Euteleostomi</taxon>
        <taxon>Actinopterygii</taxon>
        <taxon>Neopterygii</taxon>
        <taxon>Teleostei</taxon>
        <taxon>Ostariophysi</taxon>
        <taxon>Siluriformes</taxon>
        <taxon>Bagridae</taxon>
        <taxon>Hemibagrus</taxon>
    </lineage>
</organism>
<feature type="region of interest" description="Disordered" evidence="6">
    <location>
        <begin position="16"/>
        <end position="57"/>
    </location>
</feature>
<evidence type="ECO:0000256" key="3">
    <source>
        <dbReference type="ARBA" id="ARBA00022989"/>
    </source>
</evidence>
<dbReference type="EMBL" id="JAUCMX010000021">
    <property type="protein sequence ID" value="KAK3514165.1"/>
    <property type="molecule type" value="Genomic_DNA"/>
</dbReference>
<sequence>MAVVVNPGLDRSVMSCEAATQTEVGPGTAVGSGPETEHPVVTLRRGRGNRRPRPSSMVDYQSYRDTKLLVARFLQQQSPISLTPEVQELINNIKSVLRSDQEHMEEAVRCATFIQQVMSVSDRGQGQTSCARQTQPDGTSHTLPLRKRPGLLHLRSCGDLSTFTWAELQNLAFGTWNVTLLGGKEPELVREVERYQLEIVGLASAHSLGSGTQLLERGWTLFYSGMPHGERRRAGVGLLIAPQFSRHELDFSPVNERVVSLRLRAGDRCLTVVSAYGLNSSVEYPTFLETLRGVLEGALTGDSIVLLGDFNARVGNDSDTWSCVIGRNGPLI</sequence>
<evidence type="ECO:0000256" key="6">
    <source>
        <dbReference type="SAM" id="MobiDB-lite"/>
    </source>
</evidence>
<keyword evidence="3" id="KW-1133">Transmembrane helix</keyword>
<evidence type="ECO:0000256" key="4">
    <source>
        <dbReference type="ARBA" id="ARBA00023136"/>
    </source>
</evidence>
<dbReference type="Proteomes" id="UP001274896">
    <property type="component" value="Unassembled WGS sequence"/>
</dbReference>
<evidence type="ECO:0000256" key="5">
    <source>
        <dbReference type="ARBA" id="ARBA00034309"/>
    </source>
</evidence>
<dbReference type="PANTHER" id="PTHR17615:SF8">
    <property type="entry name" value="ENDOSOMAL TRANSMEMBRANE EPSIN INTERACTOR 1"/>
    <property type="match status" value="1"/>
</dbReference>
<feature type="compositionally biased region" description="Basic residues" evidence="6">
    <location>
        <begin position="44"/>
        <end position="53"/>
    </location>
</feature>
<gene>
    <name evidence="7" type="ORF">QTP70_005097</name>
</gene>
<accession>A0AAE0Q675</accession>
<reference evidence="7" key="1">
    <citation type="submission" date="2023-06" db="EMBL/GenBank/DDBJ databases">
        <title>Male Hemibagrus guttatus genome.</title>
        <authorList>
            <person name="Bian C."/>
        </authorList>
    </citation>
    <scope>NUCLEOTIDE SEQUENCE</scope>
    <source>
        <strain evidence="7">Male_cb2023</strain>
        <tissue evidence="7">Muscle</tissue>
    </source>
</reference>
<evidence type="ECO:0000313" key="7">
    <source>
        <dbReference type="EMBL" id="KAK3514165.1"/>
    </source>
</evidence>
<keyword evidence="4" id="KW-0472">Membrane</keyword>
<evidence type="ECO:0000256" key="2">
    <source>
        <dbReference type="ARBA" id="ARBA00022692"/>
    </source>
</evidence>
<comment type="subcellular location">
    <subcellularLocation>
        <location evidence="1">Membrane</location>
    </subcellularLocation>
</comment>
<dbReference type="InterPro" id="IPR036691">
    <property type="entry name" value="Endo/exonu/phosph_ase_sf"/>
</dbReference>
<keyword evidence="2" id="KW-0812">Transmembrane</keyword>
<keyword evidence="8" id="KW-1185">Reference proteome</keyword>
<proteinExistence type="inferred from homology"/>
<name>A0AAE0Q675_9TELE</name>
<dbReference type="SUPFAM" id="SSF56219">
    <property type="entry name" value="DNase I-like"/>
    <property type="match status" value="1"/>
</dbReference>
<feature type="region of interest" description="Disordered" evidence="6">
    <location>
        <begin position="126"/>
        <end position="145"/>
    </location>
</feature>
<evidence type="ECO:0000256" key="1">
    <source>
        <dbReference type="ARBA" id="ARBA00004370"/>
    </source>
</evidence>
<dbReference type="PANTHER" id="PTHR17615">
    <property type="entry name" value="PROTEIN FAM189A"/>
    <property type="match status" value="1"/>
</dbReference>
<comment type="similarity">
    <text evidence="5">Belongs to the ENTREP family.</text>
</comment>
<dbReference type="Gene3D" id="3.60.10.10">
    <property type="entry name" value="Endonuclease/exonuclease/phosphatase"/>
    <property type="match status" value="1"/>
</dbReference>
<dbReference type="AlphaFoldDB" id="A0AAE0Q675"/>
<feature type="compositionally biased region" description="Polar residues" evidence="6">
    <location>
        <begin position="126"/>
        <end position="142"/>
    </location>
</feature>